<dbReference type="Proteomes" id="UP000076447">
    <property type="component" value="Unassembled WGS sequence"/>
</dbReference>
<dbReference type="OrthoDB" id="5144684at2"/>
<sequence length="64" mass="6970">MTTYSILTVTAALRGEPFEAESDEAALDVVRSRKRSGNLPLTSFTLQTSEQRTVASWSGAHEVV</sequence>
<reference evidence="2 4" key="2">
    <citation type="submission" date="2016-06" db="EMBL/GenBank/DDBJ databases">
        <title>Genome sequence of Oerskovia enterophila DSM 43852.</title>
        <authorList>
            <person name="Poehlein A."/>
            <person name="Jag V."/>
            <person name="Bengelsdorf F.R."/>
            <person name="Daniel R."/>
            <person name="Duerre P."/>
        </authorList>
    </citation>
    <scope>NUCLEOTIDE SEQUENCE [LARGE SCALE GENOMIC DNA]</scope>
    <source>
        <strain evidence="2 4">DSM 43852</strain>
    </source>
</reference>
<dbReference type="PATRIC" id="fig|43678.3.peg.3728"/>
<reference evidence="1 3" key="1">
    <citation type="submission" date="2016-01" db="EMBL/GenBank/DDBJ databases">
        <title>Genome sequence of Oerskovia enterophila VJag, an agar and cellulose degrading bacterium.</title>
        <authorList>
            <person name="Poehlein A."/>
            <person name="Jag V."/>
            <person name="Bengelsdorf F."/>
            <person name="Duerre P."/>
            <person name="Daniel R."/>
        </authorList>
    </citation>
    <scope>NUCLEOTIDE SEQUENCE [LARGE SCALE GENOMIC DNA]</scope>
    <source>
        <strain evidence="1 3">VJag</strain>
    </source>
</reference>
<dbReference type="AlphaFoldDB" id="A0A163Q1W8"/>
<evidence type="ECO:0000313" key="1">
    <source>
        <dbReference type="EMBL" id="KZM33725.1"/>
    </source>
</evidence>
<protein>
    <submittedName>
        <fullName evidence="1">Uncharacterized protein</fullName>
    </submittedName>
</protein>
<evidence type="ECO:0000313" key="2">
    <source>
        <dbReference type="EMBL" id="OCI33103.1"/>
    </source>
</evidence>
<dbReference type="RefSeq" id="WP_068623415.1">
    <property type="nucleotide sequence ID" value="NZ_JBEPRG010000021.1"/>
</dbReference>
<dbReference type="EMBL" id="LRIE01000084">
    <property type="protein sequence ID" value="KZM33725.1"/>
    <property type="molecule type" value="Genomic_DNA"/>
</dbReference>
<organism evidence="1 3">
    <name type="scientific">Oerskovia enterophila</name>
    <dbReference type="NCBI Taxonomy" id="43678"/>
    <lineage>
        <taxon>Bacteria</taxon>
        <taxon>Bacillati</taxon>
        <taxon>Actinomycetota</taxon>
        <taxon>Actinomycetes</taxon>
        <taxon>Micrococcales</taxon>
        <taxon>Cellulomonadaceae</taxon>
        <taxon>Oerskovia</taxon>
    </lineage>
</organism>
<dbReference type="STRING" id="43678.OJAG_35640"/>
<keyword evidence="4" id="KW-1185">Reference proteome</keyword>
<gene>
    <name evidence="2" type="ORF">OERS_00240</name>
    <name evidence="1" type="ORF">OJAG_35640</name>
</gene>
<dbReference type="Proteomes" id="UP000093412">
    <property type="component" value="Unassembled WGS sequence"/>
</dbReference>
<evidence type="ECO:0000313" key="3">
    <source>
        <dbReference type="Proteomes" id="UP000076447"/>
    </source>
</evidence>
<evidence type="ECO:0000313" key="4">
    <source>
        <dbReference type="Proteomes" id="UP000093412"/>
    </source>
</evidence>
<dbReference type="EMBL" id="MAQA01000001">
    <property type="protein sequence ID" value="OCI33103.1"/>
    <property type="molecule type" value="Genomic_DNA"/>
</dbReference>
<accession>A0A163Q1W8</accession>
<name>A0A163Q1W8_9CELL</name>
<proteinExistence type="predicted"/>
<comment type="caution">
    <text evidence="1">The sequence shown here is derived from an EMBL/GenBank/DDBJ whole genome shotgun (WGS) entry which is preliminary data.</text>
</comment>